<protein>
    <submittedName>
        <fullName evidence="1">Uncharacterized protein</fullName>
    </submittedName>
</protein>
<dbReference type="Proteomes" id="UP000240009">
    <property type="component" value="Unassembled WGS sequence"/>
</dbReference>
<proteinExistence type="predicted"/>
<evidence type="ECO:0000313" key="2">
    <source>
        <dbReference type="Proteomes" id="UP000240009"/>
    </source>
</evidence>
<evidence type="ECO:0000313" key="1">
    <source>
        <dbReference type="EMBL" id="PQO28400.1"/>
    </source>
</evidence>
<dbReference type="AlphaFoldDB" id="A0A2S8F8E4"/>
<sequence>MYFLRRIWYTLFPKPKTVNDPEFGILTLDWMHSIEVPPKPPRGLWIGKTDFAPLGRSVTVAFVMESELGSTPFQRKLYHSVEDHWNVFRDELAQQLLQLIHEWYGEAARTEKPSTEEFFQNWVRLNGVDIRDSATREPQSADAVLDFSVLPDALTNPSLLKFQDHNPVAHLDDGKVVGVAMI</sequence>
<reference evidence="1 2" key="1">
    <citation type="submission" date="2018-02" db="EMBL/GenBank/DDBJ databases">
        <title>Comparative genomes isolates from brazilian mangrove.</title>
        <authorList>
            <person name="Araujo J.E."/>
            <person name="Taketani R.G."/>
            <person name="Silva M.C.P."/>
            <person name="Loureco M.V."/>
            <person name="Andreote F.D."/>
        </authorList>
    </citation>
    <scope>NUCLEOTIDE SEQUENCE [LARGE SCALE GENOMIC DNA]</scope>
    <source>
        <strain evidence="1 2">HEX-2 MGV</strain>
    </source>
</reference>
<gene>
    <name evidence="1" type="ORF">C5Y96_16060</name>
</gene>
<accession>A0A2S8F8E4</accession>
<dbReference type="EMBL" id="PUIA01000050">
    <property type="protein sequence ID" value="PQO28400.1"/>
    <property type="molecule type" value="Genomic_DNA"/>
</dbReference>
<organism evidence="1 2">
    <name type="scientific">Blastopirellula marina</name>
    <dbReference type="NCBI Taxonomy" id="124"/>
    <lineage>
        <taxon>Bacteria</taxon>
        <taxon>Pseudomonadati</taxon>
        <taxon>Planctomycetota</taxon>
        <taxon>Planctomycetia</taxon>
        <taxon>Pirellulales</taxon>
        <taxon>Pirellulaceae</taxon>
        <taxon>Blastopirellula</taxon>
    </lineage>
</organism>
<name>A0A2S8F8E4_9BACT</name>
<comment type="caution">
    <text evidence="1">The sequence shown here is derived from an EMBL/GenBank/DDBJ whole genome shotgun (WGS) entry which is preliminary data.</text>
</comment>